<evidence type="ECO:0000259" key="1">
    <source>
        <dbReference type="SMART" id="SM00049"/>
    </source>
</evidence>
<organism evidence="2 3">
    <name type="scientific">Sphaeramia orbicularis</name>
    <name type="common">orbiculate cardinalfish</name>
    <dbReference type="NCBI Taxonomy" id="375764"/>
    <lineage>
        <taxon>Eukaryota</taxon>
        <taxon>Metazoa</taxon>
        <taxon>Chordata</taxon>
        <taxon>Craniata</taxon>
        <taxon>Vertebrata</taxon>
        <taxon>Euteleostomi</taxon>
        <taxon>Actinopterygii</taxon>
        <taxon>Neopterygii</taxon>
        <taxon>Teleostei</taxon>
        <taxon>Neoteleostei</taxon>
        <taxon>Acanthomorphata</taxon>
        <taxon>Gobiaria</taxon>
        <taxon>Kurtiformes</taxon>
        <taxon>Apogonoidei</taxon>
        <taxon>Apogonidae</taxon>
        <taxon>Apogoninae</taxon>
        <taxon>Sphaeramia</taxon>
    </lineage>
</organism>
<dbReference type="PANTHER" id="PTHR16206">
    <property type="entry name" value="DEP DOMAIN-CONTAINING"/>
    <property type="match status" value="1"/>
</dbReference>
<dbReference type="InterPro" id="IPR036388">
    <property type="entry name" value="WH-like_DNA-bd_sf"/>
</dbReference>
<accession>A0A673A1Y0</accession>
<sequence length="391" mass="45681">LCCFANTRSVSCLGLIRMPLRRHWAHFRYYDCSFTGSEAVDYLHELLRKNYNFGPEVTRYQTLQLLRKFLKAHVIEDIKGRHGTEDFEDSGHLYRYFKPNFCLIWFPLFAQTSDLCNKRHSVAIGDVHECKLILRKEVTPKQVDHIWKSMTVAQYLQDALGLKTLEGVLNPNSSMVNISFICDMPYWVISAMKCLANLTRVPGFERDVLKTVADYFQRLKQPLLTFHLCLLLNKPDLDVCDEVLIGAVFLLCPDDPDFSHCVLSSVDDMDLDELLQVEEHMSHLRRVQVITPVTVRENTPLSFCKHISRVDSEEQKVIGTRTPLQELLERFFLSLLQFEKSYPEVYQHRFPTEESKAAVIPEKTPRIKPHLMFFNLKKPFQPFQRSWSFRA</sequence>
<feature type="domain" description="DEP" evidence="1">
    <location>
        <begin position="14"/>
        <end position="98"/>
    </location>
</feature>
<evidence type="ECO:0000313" key="3">
    <source>
        <dbReference type="Proteomes" id="UP000472271"/>
    </source>
</evidence>
<dbReference type="AlphaFoldDB" id="A0A673A1Y0"/>
<reference evidence="2" key="3">
    <citation type="submission" date="2025-09" db="UniProtKB">
        <authorList>
            <consortium name="Ensembl"/>
        </authorList>
    </citation>
    <scope>IDENTIFICATION</scope>
</reference>
<dbReference type="GO" id="GO:0035556">
    <property type="term" value="P:intracellular signal transduction"/>
    <property type="evidence" value="ECO:0007669"/>
    <property type="project" value="InterPro"/>
</dbReference>
<reference evidence="2" key="1">
    <citation type="submission" date="2019-06" db="EMBL/GenBank/DDBJ databases">
        <authorList>
            <consortium name="Wellcome Sanger Institute Data Sharing"/>
        </authorList>
    </citation>
    <scope>NUCLEOTIDE SEQUENCE [LARGE SCALE GENOMIC DNA]</scope>
</reference>
<dbReference type="Ensembl" id="ENSSORT00005024169.1">
    <property type="protein sequence ID" value="ENSSORP00005023490.1"/>
    <property type="gene ID" value="ENSSORG00005011275.1"/>
</dbReference>
<dbReference type="Pfam" id="PF00610">
    <property type="entry name" value="DEP"/>
    <property type="match status" value="1"/>
</dbReference>
<evidence type="ECO:0000313" key="2">
    <source>
        <dbReference type="Ensembl" id="ENSSORP00005023490.1"/>
    </source>
</evidence>
<dbReference type="InterPro" id="IPR036390">
    <property type="entry name" value="WH_DNA-bd_sf"/>
</dbReference>
<dbReference type="Proteomes" id="UP000472271">
    <property type="component" value="Chromosome 16"/>
</dbReference>
<reference evidence="2" key="2">
    <citation type="submission" date="2025-08" db="UniProtKB">
        <authorList>
            <consortium name="Ensembl"/>
        </authorList>
    </citation>
    <scope>IDENTIFICATION</scope>
</reference>
<name>A0A673A1Y0_9TELE</name>
<protein>
    <recommendedName>
        <fullName evidence="1">DEP domain-containing protein</fullName>
    </recommendedName>
</protein>
<dbReference type="InterPro" id="IPR000591">
    <property type="entry name" value="DEP_dom"/>
</dbReference>
<keyword evidence="3" id="KW-1185">Reference proteome</keyword>
<dbReference type="SMART" id="SM00049">
    <property type="entry name" value="DEP"/>
    <property type="match status" value="1"/>
</dbReference>
<dbReference type="SUPFAM" id="SSF46785">
    <property type="entry name" value="Winged helix' DNA-binding domain"/>
    <property type="match status" value="1"/>
</dbReference>
<dbReference type="Gene3D" id="1.10.10.10">
    <property type="entry name" value="Winged helix-like DNA-binding domain superfamily/Winged helix DNA-binding domain"/>
    <property type="match status" value="1"/>
</dbReference>
<proteinExistence type="predicted"/>
<dbReference type="PANTHER" id="PTHR16206:SF11">
    <property type="entry name" value="DEP DOMAIN-CONTAINING PROTEIN 1B"/>
    <property type="match status" value="1"/>
</dbReference>